<proteinExistence type="predicted"/>
<dbReference type="GO" id="GO:0044550">
    <property type="term" value="P:secondary metabolite biosynthetic process"/>
    <property type="evidence" value="ECO:0007669"/>
    <property type="project" value="TreeGrafter"/>
</dbReference>
<dbReference type="PANTHER" id="PTHR45527:SF10">
    <property type="entry name" value="PYOCHELIN SYNTHASE PCHF"/>
    <property type="match status" value="1"/>
</dbReference>
<name>A0A8I1GFV7_9HYPH</name>
<evidence type="ECO:0000256" key="1">
    <source>
        <dbReference type="ARBA" id="ARBA00022598"/>
    </source>
</evidence>
<evidence type="ECO:0000259" key="3">
    <source>
        <dbReference type="Pfam" id="PF00668"/>
    </source>
</evidence>
<evidence type="ECO:0000256" key="2">
    <source>
        <dbReference type="SAM" id="MobiDB-lite"/>
    </source>
</evidence>
<organism evidence="4 5">
    <name type="scientific">Rhodomicrobium udaipurense</name>
    <dbReference type="NCBI Taxonomy" id="1202716"/>
    <lineage>
        <taxon>Bacteria</taxon>
        <taxon>Pseudomonadati</taxon>
        <taxon>Pseudomonadota</taxon>
        <taxon>Alphaproteobacteria</taxon>
        <taxon>Hyphomicrobiales</taxon>
        <taxon>Hyphomicrobiaceae</taxon>
        <taxon>Rhodomicrobium</taxon>
    </lineage>
</organism>
<protein>
    <submittedName>
        <fullName evidence="4">Non-ribosomal peptide synthetase</fullName>
    </submittedName>
</protein>
<sequence>MVQFILWFGLLLMQTVGKASAKDREMPVLETEDLSALRGTSLHRHLAAKRRAWAEQALDLIEGQATAFSLSLLPGGRTRLHVDADMIAIDPVSFRVMMDDLAALYQEPQSNRTGGARFFDWLDSMSVEAEHNRQRERDRLWWQEKLADLPPAPLLPLRPDGRARRKNRRLATRLSCAQRHALENAARALRVTPTTLLLGLFAIALGRATQCDRFRLNLPIFWRAPAVGNEDQLVGEFSNLLIVAIDLHTVDTAGALCQELQTQIFELLAHSAYPGVNVMRDLSRRRGDLEVSPVVFSSGLSSTVGELFSERVRRVFGKLNWVTSQGPQVTLDVQVAVVDGGLLINWDVRIDAVARDWVIDLFNSYSRLLRKVSDQPDLLSASLSRLSDEFQLAGRSGDLVSRSASDAEKMVVHLMKRLCGDRSVIEADTDIATIMAENELADFRGFINRYIPSCALSEEDFRTHNTPRRIAELMRRRTNEISELIAGAFLKSVCSDARTGDAEIQDQRRLPTHFGDGTPYRTKRS</sequence>
<dbReference type="Pfam" id="PF00668">
    <property type="entry name" value="Condensation"/>
    <property type="match status" value="1"/>
</dbReference>
<dbReference type="GO" id="GO:0005737">
    <property type="term" value="C:cytoplasm"/>
    <property type="evidence" value="ECO:0007669"/>
    <property type="project" value="TreeGrafter"/>
</dbReference>
<dbReference type="InterPro" id="IPR023213">
    <property type="entry name" value="CAT-like_dom_sf"/>
</dbReference>
<dbReference type="GO" id="GO:0031177">
    <property type="term" value="F:phosphopantetheine binding"/>
    <property type="evidence" value="ECO:0007669"/>
    <property type="project" value="TreeGrafter"/>
</dbReference>
<dbReference type="PANTHER" id="PTHR45527">
    <property type="entry name" value="NONRIBOSOMAL PEPTIDE SYNTHETASE"/>
    <property type="match status" value="1"/>
</dbReference>
<dbReference type="EMBL" id="JAEMUK010000029">
    <property type="protein sequence ID" value="MBJ7544064.1"/>
    <property type="molecule type" value="Genomic_DNA"/>
</dbReference>
<dbReference type="GO" id="GO:0016874">
    <property type="term" value="F:ligase activity"/>
    <property type="evidence" value="ECO:0007669"/>
    <property type="project" value="UniProtKB-KW"/>
</dbReference>
<dbReference type="SUPFAM" id="SSF52777">
    <property type="entry name" value="CoA-dependent acyltransferases"/>
    <property type="match status" value="2"/>
</dbReference>
<dbReference type="InterPro" id="IPR001242">
    <property type="entry name" value="Condensation_dom"/>
</dbReference>
<evidence type="ECO:0000313" key="5">
    <source>
        <dbReference type="Proteomes" id="UP000623250"/>
    </source>
</evidence>
<dbReference type="GO" id="GO:0043041">
    <property type="term" value="P:amino acid activation for nonribosomal peptide biosynthetic process"/>
    <property type="evidence" value="ECO:0007669"/>
    <property type="project" value="TreeGrafter"/>
</dbReference>
<gene>
    <name evidence="4" type="ORF">JDN41_10915</name>
</gene>
<accession>A0A8I1GFV7</accession>
<keyword evidence="1" id="KW-0436">Ligase</keyword>
<feature type="region of interest" description="Disordered" evidence="2">
    <location>
        <begin position="501"/>
        <end position="525"/>
    </location>
</feature>
<comment type="caution">
    <text evidence="4">The sequence shown here is derived from an EMBL/GenBank/DDBJ whole genome shotgun (WGS) entry which is preliminary data.</text>
</comment>
<dbReference type="Proteomes" id="UP000623250">
    <property type="component" value="Unassembled WGS sequence"/>
</dbReference>
<keyword evidence="5" id="KW-1185">Reference proteome</keyword>
<dbReference type="Gene3D" id="3.30.559.30">
    <property type="entry name" value="Nonribosomal peptide synthetase, condensation domain"/>
    <property type="match status" value="1"/>
</dbReference>
<dbReference type="Gene3D" id="3.30.559.10">
    <property type="entry name" value="Chloramphenicol acetyltransferase-like domain"/>
    <property type="match status" value="1"/>
</dbReference>
<dbReference type="GO" id="GO:0000036">
    <property type="term" value="F:acyl carrier activity"/>
    <property type="evidence" value="ECO:0007669"/>
    <property type="project" value="TreeGrafter"/>
</dbReference>
<dbReference type="AlphaFoldDB" id="A0A8I1GFV7"/>
<feature type="domain" description="Condensation" evidence="3">
    <location>
        <begin position="24"/>
        <end position="390"/>
    </location>
</feature>
<reference evidence="4 5" key="1">
    <citation type="submission" date="2020-12" db="EMBL/GenBank/DDBJ databases">
        <title>Revised draft genomes of Rhodomicrobium vannielii ATCC 17100 and Rhodomicrobium udaipurense JA643.</title>
        <authorList>
            <person name="Conners E.M."/>
            <person name="Davenport E.J."/>
            <person name="Bose A."/>
        </authorList>
    </citation>
    <scope>NUCLEOTIDE SEQUENCE [LARGE SCALE GENOMIC DNA]</scope>
    <source>
        <strain evidence="4 5">JA643</strain>
    </source>
</reference>
<evidence type="ECO:0000313" key="4">
    <source>
        <dbReference type="EMBL" id="MBJ7544064.1"/>
    </source>
</evidence>